<evidence type="ECO:0000313" key="6">
    <source>
        <dbReference type="Proteomes" id="UP001556098"/>
    </source>
</evidence>
<proteinExistence type="predicted"/>
<dbReference type="SMART" id="SM00563">
    <property type="entry name" value="PlsC"/>
    <property type="match status" value="1"/>
</dbReference>
<dbReference type="Pfam" id="PF01553">
    <property type="entry name" value="Acyltransferase"/>
    <property type="match status" value="1"/>
</dbReference>
<sequence length="293" mass="32424">MAAVDRFAVIRQKASDDPNEPKAATGLHFAMSWRSVGRSLERDQMSHHAIEFWEYWRGGRASLRFLGGAPFVLAQIAQTERGSIQARNLLERHFSRFLDTCRVSVSIEGEVPEMGRGCVVCHNETSFADVAAYFVGIWPHIDCLAGADLYRYFPFARAACRRVDIELIARGNRKATDPLVERMVSIVKQGGRVGWGAEGKLSGIDGIGPFKVGGSLIAIRAQVPVVPVIIHGGHHAMPLGTFRAHSGEIRIRFCEPVSTKGYAEADARAFADRLQADFVRNYNELSARRKDVS</sequence>
<dbReference type="PANTHER" id="PTHR10434">
    <property type="entry name" value="1-ACYL-SN-GLYCEROL-3-PHOSPHATE ACYLTRANSFERASE"/>
    <property type="match status" value="1"/>
</dbReference>
<keyword evidence="2" id="KW-0808">Transferase</keyword>
<dbReference type="EMBL" id="JBFNXX010000016">
    <property type="protein sequence ID" value="MEW9921536.1"/>
    <property type="molecule type" value="Genomic_DNA"/>
</dbReference>
<evidence type="ECO:0000313" key="5">
    <source>
        <dbReference type="EMBL" id="MEW9921536.1"/>
    </source>
</evidence>
<evidence type="ECO:0000256" key="1">
    <source>
        <dbReference type="ARBA" id="ARBA00005189"/>
    </source>
</evidence>
<dbReference type="CDD" id="cd07989">
    <property type="entry name" value="LPLAT_AGPAT-like"/>
    <property type="match status" value="1"/>
</dbReference>
<dbReference type="SUPFAM" id="SSF69593">
    <property type="entry name" value="Glycerol-3-phosphate (1)-acyltransferase"/>
    <property type="match status" value="1"/>
</dbReference>
<dbReference type="InterPro" id="IPR002123">
    <property type="entry name" value="Plipid/glycerol_acylTrfase"/>
</dbReference>
<name>A0ABV3RRJ1_9RHOB</name>
<keyword evidence="3 5" id="KW-0012">Acyltransferase</keyword>
<evidence type="ECO:0000259" key="4">
    <source>
        <dbReference type="SMART" id="SM00563"/>
    </source>
</evidence>
<dbReference type="Proteomes" id="UP001556098">
    <property type="component" value="Unassembled WGS sequence"/>
</dbReference>
<dbReference type="GO" id="GO:0016746">
    <property type="term" value="F:acyltransferase activity"/>
    <property type="evidence" value="ECO:0007669"/>
    <property type="project" value="UniProtKB-KW"/>
</dbReference>
<comment type="pathway">
    <text evidence="1">Lipid metabolism.</text>
</comment>
<organism evidence="5 6">
    <name type="scientific">Sulfitobacter sediminis</name>
    <dbReference type="NCBI Taxonomy" id="3234186"/>
    <lineage>
        <taxon>Bacteria</taxon>
        <taxon>Pseudomonadati</taxon>
        <taxon>Pseudomonadota</taxon>
        <taxon>Alphaproteobacteria</taxon>
        <taxon>Rhodobacterales</taxon>
        <taxon>Roseobacteraceae</taxon>
        <taxon>Sulfitobacter</taxon>
    </lineage>
</organism>
<dbReference type="PANTHER" id="PTHR10434:SF11">
    <property type="entry name" value="1-ACYL-SN-GLYCEROL-3-PHOSPHATE ACYLTRANSFERASE"/>
    <property type="match status" value="1"/>
</dbReference>
<evidence type="ECO:0000256" key="2">
    <source>
        <dbReference type="ARBA" id="ARBA00022679"/>
    </source>
</evidence>
<dbReference type="RefSeq" id="WP_367879235.1">
    <property type="nucleotide sequence ID" value="NZ_JBFNXX010000016.1"/>
</dbReference>
<reference evidence="5 6" key="1">
    <citation type="submission" date="2024-07" db="EMBL/GenBank/DDBJ databases">
        <title>Marimonas sp.nov., isolated from tidal-flat sediment.</title>
        <authorList>
            <person name="Jayan J.N."/>
            <person name="Lee S.S."/>
        </authorList>
    </citation>
    <scope>NUCLEOTIDE SEQUENCE [LARGE SCALE GENOMIC DNA]</scope>
    <source>
        <strain evidence="5 6">MJW-29</strain>
    </source>
</reference>
<comment type="caution">
    <text evidence="5">The sequence shown here is derived from an EMBL/GenBank/DDBJ whole genome shotgun (WGS) entry which is preliminary data.</text>
</comment>
<accession>A0ABV3RRJ1</accession>
<keyword evidence="6" id="KW-1185">Reference proteome</keyword>
<protein>
    <submittedName>
        <fullName evidence="5">Lysophospholipid acyltransferase family protein</fullName>
    </submittedName>
</protein>
<feature type="domain" description="Phospholipid/glycerol acyltransferase" evidence="4">
    <location>
        <begin position="118"/>
        <end position="233"/>
    </location>
</feature>
<gene>
    <name evidence="5" type="ORF">AB2B41_18155</name>
</gene>
<evidence type="ECO:0000256" key="3">
    <source>
        <dbReference type="ARBA" id="ARBA00023315"/>
    </source>
</evidence>